<evidence type="ECO:0000256" key="2">
    <source>
        <dbReference type="ARBA" id="ARBA00004477"/>
    </source>
</evidence>
<evidence type="ECO:0000256" key="6">
    <source>
        <dbReference type="ARBA" id="ARBA00022824"/>
    </source>
</evidence>
<accession>A0A3A4B668</accession>
<evidence type="ECO:0000256" key="1">
    <source>
        <dbReference type="ARBA" id="ARBA00001947"/>
    </source>
</evidence>
<evidence type="ECO:0000256" key="4">
    <source>
        <dbReference type="ARBA" id="ARBA00022692"/>
    </source>
</evidence>
<dbReference type="GO" id="GO:0005506">
    <property type="term" value="F:iron ion binding"/>
    <property type="evidence" value="ECO:0007669"/>
    <property type="project" value="InterPro"/>
</dbReference>
<evidence type="ECO:0000256" key="14">
    <source>
        <dbReference type="SAM" id="Phobius"/>
    </source>
</evidence>
<sequence>MTGLTRGEYLRASPPLFESALLDRFTRVRPAVVLALYAPVVAGLAAVSLGRQPWPAVLGLALAGYLVWSLAEYWTHRLLLHFTPRGRLTARVHWLVHGIHHEHPQDPLRAVLPPLASLVVTLAGHGVLRLALGPDHALPATAGFVAGYLSYDLLHYHLHHGRPRTRLGRWLRNRHLRHHFEDDTRWYGVSAFWWDRPFGTAGPR</sequence>
<keyword evidence="4 14" id="KW-0812">Transmembrane</keyword>
<name>A0A3A4B668_9ACTN</name>
<evidence type="ECO:0000313" key="17">
    <source>
        <dbReference type="Proteomes" id="UP000265768"/>
    </source>
</evidence>
<dbReference type="EMBL" id="QZEY01000003">
    <property type="protein sequence ID" value="RJL33531.1"/>
    <property type="molecule type" value="Genomic_DNA"/>
</dbReference>
<keyword evidence="17" id="KW-1185">Reference proteome</keyword>
<dbReference type="InterPro" id="IPR014430">
    <property type="entry name" value="Scs7"/>
</dbReference>
<keyword evidence="5" id="KW-0479">Metal-binding</keyword>
<dbReference type="PANTHER" id="PTHR12863">
    <property type="entry name" value="FATTY ACID HYDROXYLASE"/>
    <property type="match status" value="1"/>
</dbReference>
<evidence type="ECO:0000256" key="10">
    <source>
        <dbReference type="ARBA" id="ARBA00023002"/>
    </source>
</evidence>
<keyword evidence="10" id="KW-0560">Oxidoreductase</keyword>
<evidence type="ECO:0000259" key="15">
    <source>
        <dbReference type="Pfam" id="PF04116"/>
    </source>
</evidence>
<dbReference type="AlphaFoldDB" id="A0A3A4B668"/>
<dbReference type="RefSeq" id="WP_119926490.1">
    <property type="nucleotide sequence ID" value="NZ_QZEY01000003.1"/>
</dbReference>
<keyword evidence="6" id="KW-0256">Endoplasmic reticulum</keyword>
<dbReference type="GO" id="GO:0016020">
    <property type="term" value="C:membrane"/>
    <property type="evidence" value="ECO:0007669"/>
    <property type="project" value="InterPro"/>
</dbReference>
<comment type="cofactor">
    <cofactor evidence="1">
        <name>Zn(2+)</name>
        <dbReference type="ChEBI" id="CHEBI:29105"/>
    </cofactor>
</comment>
<evidence type="ECO:0000313" key="16">
    <source>
        <dbReference type="EMBL" id="RJL33531.1"/>
    </source>
</evidence>
<evidence type="ECO:0000256" key="3">
    <source>
        <dbReference type="ARBA" id="ARBA00022516"/>
    </source>
</evidence>
<dbReference type="GO" id="GO:0080132">
    <property type="term" value="F:fatty acid 2-hydroxylase activity"/>
    <property type="evidence" value="ECO:0007669"/>
    <property type="project" value="InterPro"/>
</dbReference>
<evidence type="ECO:0000256" key="8">
    <source>
        <dbReference type="ARBA" id="ARBA00022833"/>
    </source>
</evidence>
<dbReference type="InterPro" id="IPR006694">
    <property type="entry name" value="Fatty_acid_hydroxylase"/>
</dbReference>
<dbReference type="GO" id="GO:0006633">
    <property type="term" value="P:fatty acid biosynthetic process"/>
    <property type="evidence" value="ECO:0007669"/>
    <property type="project" value="UniProtKB-KW"/>
</dbReference>
<keyword evidence="7" id="KW-0276">Fatty acid metabolism</keyword>
<keyword evidence="13" id="KW-0275">Fatty acid biosynthesis</keyword>
<protein>
    <submittedName>
        <fullName evidence="16">Fatty acid hydroxylase</fullName>
    </submittedName>
</protein>
<dbReference type="PANTHER" id="PTHR12863:SF1">
    <property type="entry name" value="FATTY ACID 2-HYDROXYLASE"/>
    <property type="match status" value="1"/>
</dbReference>
<dbReference type="OrthoDB" id="5291370at2"/>
<gene>
    <name evidence="16" type="ORF">D5H75_12255</name>
</gene>
<dbReference type="Proteomes" id="UP000265768">
    <property type="component" value="Unassembled WGS sequence"/>
</dbReference>
<feature type="transmembrane region" description="Helical" evidence="14">
    <location>
        <begin position="31"/>
        <end position="50"/>
    </location>
</feature>
<dbReference type="Pfam" id="PF04116">
    <property type="entry name" value="FA_hydroxylase"/>
    <property type="match status" value="1"/>
</dbReference>
<comment type="caution">
    <text evidence="16">The sequence shown here is derived from an EMBL/GenBank/DDBJ whole genome shotgun (WGS) entry which is preliminary data.</text>
</comment>
<feature type="domain" description="Fatty acid hydroxylase" evidence="15">
    <location>
        <begin position="62"/>
        <end position="200"/>
    </location>
</feature>
<feature type="transmembrane region" description="Helical" evidence="14">
    <location>
        <begin position="56"/>
        <end position="75"/>
    </location>
</feature>
<evidence type="ECO:0000256" key="9">
    <source>
        <dbReference type="ARBA" id="ARBA00022989"/>
    </source>
</evidence>
<keyword evidence="3" id="KW-0444">Lipid biosynthesis</keyword>
<evidence type="ECO:0000256" key="12">
    <source>
        <dbReference type="ARBA" id="ARBA00023136"/>
    </source>
</evidence>
<evidence type="ECO:0000256" key="7">
    <source>
        <dbReference type="ARBA" id="ARBA00022832"/>
    </source>
</evidence>
<keyword evidence="8" id="KW-0862">Zinc</keyword>
<evidence type="ECO:0000256" key="13">
    <source>
        <dbReference type="ARBA" id="ARBA00023160"/>
    </source>
</evidence>
<proteinExistence type="predicted"/>
<keyword evidence="11" id="KW-0443">Lipid metabolism</keyword>
<organism evidence="16 17">
    <name type="scientific">Bailinhaonella thermotolerans</name>
    <dbReference type="NCBI Taxonomy" id="1070861"/>
    <lineage>
        <taxon>Bacteria</taxon>
        <taxon>Bacillati</taxon>
        <taxon>Actinomycetota</taxon>
        <taxon>Actinomycetes</taxon>
        <taxon>Streptosporangiales</taxon>
        <taxon>Streptosporangiaceae</taxon>
        <taxon>Bailinhaonella</taxon>
    </lineage>
</organism>
<evidence type="ECO:0000256" key="5">
    <source>
        <dbReference type="ARBA" id="ARBA00022723"/>
    </source>
</evidence>
<comment type="subcellular location">
    <subcellularLocation>
        <location evidence="2">Endoplasmic reticulum membrane</location>
        <topology evidence="2">Multi-pass membrane protein</topology>
    </subcellularLocation>
</comment>
<keyword evidence="9 14" id="KW-1133">Transmembrane helix</keyword>
<reference evidence="16 17" key="1">
    <citation type="submission" date="2018-09" db="EMBL/GenBank/DDBJ databases">
        <title>YIM 75507 draft genome.</title>
        <authorList>
            <person name="Tang S."/>
            <person name="Feng Y."/>
        </authorList>
    </citation>
    <scope>NUCLEOTIDE SEQUENCE [LARGE SCALE GENOMIC DNA]</scope>
    <source>
        <strain evidence="16 17">YIM 75507</strain>
    </source>
</reference>
<evidence type="ECO:0000256" key="11">
    <source>
        <dbReference type="ARBA" id="ARBA00023098"/>
    </source>
</evidence>
<keyword evidence="12 14" id="KW-0472">Membrane</keyword>